<organism evidence="1 2">
    <name type="scientific">Endocarpon pusillum</name>
    <dbReference type="NCBI Taxonomy" id="364733"/>
    <lineage>
        <taxon>Eukaryota</taxon>
        <taxon>Fungi</taxon>
        <taxon>Dikarya</taxon>
        <taxon>Ascomycota</taxon>
        <taxon>Pezizomycotina</taxon>
        <taxon>Eurotiomycetes</taxon>
        <taxon>Chaetothyriomycetidae</taxon>
        <taxon>Verrucariales</taxon>
        <taxon>Verrucariaceae</taxon>
        <taxon>Endocarpon</taxon>
    </lineage>
</organism>
<evidence type="ECO:0000313" key="2">
    <source>
        <dbReference type="Proteomes" id="UP000606974"/>
    </source>
</evidence>
<keyword evidence="2" id="KW-1185">Reference proteome</keyword>
<reference evidence="1" key="1">
    <citation type="submission" date="2020-02" db="EMBL/GenBank/DDBJ databases">
        <authorList>
            <person name="Palmer J.M."/>
        </authorList>
    </citation>
    <scope>NUCLEOTIDE SEQUENCE</scope>
    <source>
        <strain evidence="1">EPUS1.4</strain>
        <tissue evidence="1">Thallus</tissue>
    </source>
</reference>
<protein>
    <submittedName>
        <fullName evidence="1">Uncharacterized protein</fullName>
    </submittedName>
</protein>
<proteinExistence type="predicted"/>
<comment type="caution">
    <text evidence="1">The sequence shown here is derived from an EMBL/GenBank/DDBJ whole genome shotgun (WGS) entry which is preliminary data.</text>
</comment>
<evidence type="ECO:0000313" key="1">
    <source>
        <dbReference type="EMBL" id="KAF7506341.1"/>
    </source>
</evidence>
<dbReference type="AlphaFoldDB" id="A0A8H7AFT8"/>
<dbReference type="EMBL" id="JAACFV010000088">
    <property type="protein sequence ID" value="KAF7506341.1"/>
    <property type="molecule type" value="Genomic_DNA"/>
</dbReference>
<dbReference type="Proteomes" id="UP000606974">
    <property type="component" value="Unassembled WGS sequence"/>
</dbReference>
<name>A0A8H7AFT8_9EURO</name>
<gene>
    <name evidence="1" type="ORF">GJ744_011807</name>
</gene>
<accession>A0A8H7AFT8</accession>
<sequence>MPEAFLPDKALCDCRRHKYCYSTRAIHVSAATNPYHKHVLYRLTWHHRGHILPLTTPDGGVAQIDGFPHDQAFENRSV</sequence>